<dbReference type="KEGG" id="saci:Sinac_3857"/>
<protein>
    <submittedName>
        <fullName evidence="2">Prepilin-type N-terminal cleavage/methylation domain-containing protein</fullName>
    </submittedName>
</protein>
<keyword evidence="3" id="KW-1185">Reference proteome</keyword>
<organism evidence="2 3">
    <name type="scientific">Singulisphaera acidiphila (strain ATCC BAA-1392 / DSM 18658 / VKM B-2454 / MOB10)</name>
    <dbReference type="NCBI Taxonomy" id="886293"/>
    <lineage>
        <taxon>Bacteria</taxon>
        <taxon>Pseudomonadati</taxon>
        <taxon>Planctomycetota</taxon>
        <taxon>Planctomycetia</taxon>
        <taxon>Isosphaerales</taxon>
        <taxon>Isosphaeraceae</taxon>
        <taxon>Singulisphaera</taxon>
    </lineage>
</organism>
<dbReference type="Proteomes" id="UP000010798">
    <property type="component" value="Chromosome"/>
</dbReference>
<sequence>MTTPQEIRSRGFTLIELLVVIAIIAVLIALLLPAVQAAREAARRAQCVNNLKQLGLGAANYAGTHGCYPMGVGTVSKMITNPSYQSGPYYSVGPFLPLMPFLEQTAIYNAHNFSGWVMEPVNDTVIRAGMATLWCPSDPTISTISKTTILAGFPQEVSHTNYAGSMGPFDINPSSKDLSSYPNAKQNLGAFYFVSSVKIADVLDGTSNTLAFGEKAHGLIAEANRKDYHWWASGDRVTDDTLFLTWHGVNGWKKFPAGSSRQQIAARRDMSSFHPGGVNVSILDGSVRFLKDSIECWPITQAGATGISISNGKIVYAPGTQHKVLQALSTIASGEIISADAF</sequence>
<evidence type="ECO:0000313" key="2">
    <source>
        <dbReference type="EMBL" id="AGA28087.1"/>
    </source>
</evidence>
<dbReference type="SUPFAM" id="SSF54523">
    <property type="entry name" value="Pili subunits"/>
    <property type="match status" value="1"/>
</dbReference>
<dbReference type="InterPro" id="IPR012902">
    <property type="entry name" value="N_methyl_site"/>
</dbReference>
<dbReference type="STRING" id="886293.Sinac_3857"/>
<dbReference type="PANTHER" id="PTHR30093">
    <property type="entry name" value="GENERAL SECRETION PATHWAY PROTEIN G"/>
    <property type="match status" value="1"/>
</dbReference>
<dbReference type="InterPro" id="IPR027558">
    <property type="entry name" value="Pre_pil_HX9DG_C"/>
</dbReference>
<dbReference type="RefSeq" id="WP_015247222.1">
    <property type="nucleotide sequence ID" value="NC_019892.1"/>
</dbReference>
<dbReference type="EMBL" id="CP003364">
    <property type="protein sequence ID" value="AGA28087.1"/>
    <property type="molecule type" value="Genomic_DNA"/>
</dbReference>
<name>L0DFQ0_SINAD</name>
<evidence type="ECO:0000259" key="1">
    <source>
        <dbReference type="Pfam" id="PF07596"/>
    </source>
</evidence>
<dbReference type="Gene3D" id="3.30.700.10">
    <property type="entry name" value="Glycoprotein, Type 4 Pilin"/>
    <property type="match status" value="1"/>
</dbReference>
<dbReference type="PANTHER" id="PTHR30093:SF2">
    <property type="entry name" value="TYPE II SECRETION SYSTEM PROTEIN H"/>
    <property type="match status" value="1"/>
</dbReference>
<dbReference type="NCBIfam" id="TIGR02532">
    <property type="entry name" value="IV_pilin_GFxxxE"/>
    <property type="match status" value="1"/>
</dbReference>
<dbReference type="HOGENOM" id="CLU_041661_0_0_0"/>
<accession>L0DFQ0</accession>
<feature type="domain" description="DUF1559" evidence="1">
    <location>
        <begin position="36"/>
        <end position="295"/>
    </location>
</feature>
<dbReference type="InterPro" id="IPR045584">
    <property type="entry name" value="Pilin-like"/>
</dbReference>
<dbReference type="eggNOG" id="COG2165">
    <property type="taxonomic scope" value="Bacteria"/>
</dbReference>
<reference evidence="2 3" key="1">
    <citation type="submission" date="2012-02" db="EMBL/GenBank/DDBJ databases">
        <title>Complete sequence of chromosome of Singulisphaera acidiphila DSM 18658.</title>
        <authorList>
            <consortium name="US DOE Joint Genome Institute (JGI-PGF)"/>
            <person name="Lucas S."/>
            <person name="Copeland A."/>
            <person name="Lapidus A."/>
            <person name="Glavina del Rio T."/>
            <person name="Dalin E."/>
            <person name="Tice H."/>
            <person name="Bruce D."/>
            <person name="Goodwin L."/>
            <person name="Pitluck S."/>
            <person name="Peters L."/>
            <person name="Ovchinnikova G."/>
            <person name="Chertkov O."/>
            <person name="Kyrpides N."/>
            <person name="Mavromatis K."/>
            <person name="Ivanova N."/>
            <person name="Brettin T."/>
            <person name="Detter J.C."/>
            <person name="Han C."/>
            <person name="Larimer F."/>
            <person name="Land M."/>
            <person name="Hauser L."/>
            <person name="Markowitz V."/>
            <person name="Cheng J.-F."/>
            <person name="Hugenholtz P."/>
            <person name="Woyke T."/>
            <person name="Wu D."/>
            <person name="Tindall B."/>
            <person name="Pomrenke H."/>
            <person name="Brambilla E."/>
            <person name="Klenk H.-P."/>
            <person name="Eisen J.A."/>
        </authorList>
    </citation>
    <scope>NUCLEOTIDE SEQUENCE [LARGE SCALE GENOMIC DNA]</scope>
    <source>
        <strain evidence="3">ATCC BAA-1392 / DSM 18658 / VKM B-2454 / MOB10</strain>
    </source>
</reference>
<dbReference type="Pfam" id="PF07963">
    <property type="entry name" value="N_methyl"/>
    <property type="match status" value="1"/>
</dbReference>
<evidence type="ECO:0000313" key="3">
    <source>
        <dbReference type="Proteomes" id="UP000010798"/>
    </source>
</evidence>
<proteinExistence type="predicted"/>
<dbReference type="OrthoDB" id="245923at2"/>
<dbReference type="PROSITE" id="PS00409">
    <property type="entry name" value="PROKAR_NTER_METHYL"/>
    <property type="match status" value="1"/>
</dbReference>
<gene>
    <name evidence="2" type="ordered locus">Sinac_3857</name>
</gene>
<dbReference type="NCBIfam" id="TIGR04294">
    <property type="entry name" value="pre_pil_HX9DG"/>
    <property type="match status" value="1"/>
</dbReference>
<dbReference type="InterPro" id="IPR011453">
    <property type="entry name" value="DUF1559"/>
</dbReference>
<dbReference type="AlphaFoldDB" id="L0DFQ0"/>
<dbReference type="Pfam" id="PF07596">
    <property type="entry name" value="SBP_bac_10"/>
    <property type="match status" value="1"/>
</dbReference>